<feature type="compositionally biased region" description="Low complexity" evidence="1">
    <location>
        <begin position="787"/>
        <end position="796"/>
    </location>
</feature>
<keyword evidence="3" id="KW-1185">Reference proteome</keyword>
<proteinExistence type="predicted"/>
<feature type="compositionally biased region" description="Basic residues" evidence="1">
    <location>
        <begin position="755"/>
        <end position="769"/>
    </location>
</feature>
<dbReference type="EMBL" id="AUPL01000805">
    <property type="protein sequence ID" value="ESL11443.1"/>
    <property type="molecule type" value="Genomic_DNA"/>
</dbReference>
<feature type="compositionally biased region" description="Polar residues" evidence="1">
    <location>
        <begin position="703"/>
        <end position="715"/>
    </location>
</feature>
<feature type="region of interest" description="Disordered" evidence="1">
    <location>
        <begin position="831"/>
        <end position="863"/>
    </location>
</feature>
<name>A0A061J7M4_TRYRA</name>
<protein>
    <submittedName>
        <fullName evidence="2">Uncharacterized protein</fullName>
    </submittedName>
</protein>
<evidence type="ECO:0000256" key="1">
    <source>
        <dbReference type="SAM" id="MobiDB-lite"/>
    </source>
</evidence>
<dbReference type="OrthoDB" id="245906at2759"/>
<feature type="region of interest" description="Disordered" evidence="1">
    <location>
        <begin position="689"/>
        <end position="813"/>
    </location>
</feature>
<dbReference type="Proteomes" id="UP000031737">
    <property type="component" value="Unassembled WGS sequence"/>
</dbReference>
<sequence>MFSAATREEAVRWGTLLHDALHTVGLAPTPALVSALNTLTSYAESPLTRYSDPERGARTAKAHGALLLALHTATSPWPAVLLGKLALPPVRIGDRDISVSGPAMEVFVVLYNAAVSNCNAGIAAMERVRVSYTRGATRNSRASASLSGDTKAAFNSFHVTAELAAYGEQALLTEESEKLLSPADCDVVQQNFNFRTLRETADFCKAVAKYAHATTSHATSKQHNALAKLAHSAYTVGLSATHVLESLRFLPQLLLAAYHRHRAEHYNSAAEVLDMSLALGHIAYAQRLAKEVEEELASSIAASAALKGKTGQSGGWKLLGRLSATLVGSQTAKAAGTADDDLPAQPFRKLEELLEGSDLVRVLPLAHALLHDIATLHDKYQHENSVVYYERPAREEVVIADAPAVETLNCFSPPSEYVPLAIKLSADMTKFGEMPSGERLEELLQQQEAARGMQDSVRKQLEDVQGLVHEMESALLLPSSVESKLSALEALLHRDRGVVVTLDKRFEEAYESVAQALQRCEKVNGELCRVKKECRGKNVAVAVGATTLRQHERAWHKRADGVRAAVAKELPHCGEAALRETLLLPAGTGLRLCITQAKVAMSRAKETLGRHAAHTDACAVHLAELRDIRKESVAALEQMASLRTPERWGRVACALSDAAEVITAAEKFVEAVEAELQLTETLKDHIVSTARHPAPDGPVLCSDSRNPRQTPSTLLSRAVGRRPKRARSSETQSDEEEEEEEEESGKKAVELPPQQRRKKEPRRAGRRTRQPAEEEEEAEAKDRSPPALARVAKAAAHSTNTAEVAHSSETARVPEAIVSASLLERLRRRRQELGADEEKANEATETSGRGVGKRGTGGRKRRR</sequence>
<feature type="compositionally biased region" description="Acidic residues" evidence="1">
    <location>
        <begin position="732"/>
        <end position="743"/>
    </location>
</feature>
<evidence type="ECO:0000313" key="3">
    <source>
        <dbReference type="Proteomes" id="UP000031737"/>
    </source>
</evidence>
<organism evidence="2 3">
    <name type="scientific">Trypanosoma rangeli SC58</name>
    <dbReference type="NCBI Taxonomy" id="429131"/>
    <lineage>
        <taxon>Eukaryota</taxon>
        <taxon>Discoba</taxon>
        <taxon>Euglenozoa</taxon>
        <taxon>Kinetoplastea</taxon>
        <taxon>Metakinetoplastina</taxon>
        <taxon>Trypanosomatida</taxon>
        <taxon>Trypanosomatidae</taxon>
        <taxon>Trypanosoma</taxon>
        <taxon>Herpetosoma</taxon>
    </lineage>
</organism>
<feature type="compositionally biased region" description="Basic and acidic residues" evidence="1">
    <location>
        <begin position="831"/>
        <end position="842"/>
    </location>
</feature>
<comment type="caution">
    <text evidence="2">The sequence shown here is derived from an EMBL/GenBank/DDBJ whole genome shotgun (WGS) entry which is preliminary data.</text>
</comment>
<reference evidence="2 3" key="1">
    <citation type="submission" date="2013-07" db="EMBL/GenBank/DDBJ databases">
        <authorList>
            <person name="Stoco P.H."/>
            <person name="Wagner G."/>
            <person name="Gerber A."/>
            <person name="Zaha A."/>
            <person name="Thompson C."/>
            <person name="Bartholomeu D.C."/>
            <person name="Luckemeyer D.D."/>
            <person name="Bahia D."/>
            <person name="Loreto E."/>
            <person name="Prestes E.B."/>
            <person name="Lima F.M."/>
            <person name="Rodrigues-Luiz G."/>
            <person name="Vallejo G.A."/>
            <person name="Filho J.F."/>
            <person name="Monteiro K.M."/>
            <person name="Tyler K.M."/>
            <person name="de Almeida L.G."/>
            <person name="Ortiz M.F."/>
            <person name="Siervo M.A."/>
            <person name="de Moraes M.H."/>
            <person name="Cunha O.L."/>
            <person name="Mendonca-Neto R."/>
            <person name="Silva R."/>
            <person name="Teixeira S.M."/>
            <person name="Murta S.M."/>
            <person name="Sincero T.C."/>
            <person name="Mendes T.A."/>
            <person name="Urmenyi T.P."/>
            <person name="Silva V.G."/>
            <person name="da Rocha W.D."/>
            <person name="Andersson B."/>
            <person name="Romanha A.J."/>
            <person name="Steindel M."/>
            <person name="de Vasconcelos A.T."/>
            <person name="Grisard E.C."/>
        </authorList>
    </citation>
    <scope>NUCLEOTIDE SEQUENCE [LARGE SCALE GENOMIC DNA]</scope>
    <source>
        <strain evidence="2 3">SC58</strain>
    </source>
</reference>
<gene>
    <name evidence="2" type="ORF">TRSC58_00805</name>
</gene>
<accession>A0A061J7M4</accession>
<dbReference type="AlphaFoldDB" id="A0A061J7M4"/>
<feature type="compositionally biased region" description="Polar residues" evidence="1">
    <location>
        <begin position="797"/>
        <end position="810"/>
    </location>
</feature>
<dbReference type="VEuPathDB" id="TriTrypDB:TRSC58_00805"/>
<evidence type="ECO:0000313" key="2">
    <source>
        <dbReference type="EMBL" id="ESL11443.1"/>
    </source>
</evidence>